<dbReference type="Gene3D" id="1.10.1060.10">
    <property type="entry name" value="Alpha-helical ferredoxin"/>
    <property type="match status" value="1"/>
</dbReference>
<protein>
    <submittedName>
        <fullName evidence="5">Succinate dehydrogenase / fumarate reductase iron-sulfur subunit</fullName>
    </submittedName>
</protein>
<dbReference type="Gene3D" id="3.10.20.30">
    <property type="match status" value="1"/>
</dbReference>
<dbReference type="GO" id="GO:0051537">
    <property type="term" value="F:2 iron, 2 sulfur cluster binding"/>
    <property type="evidence" value="ECO:0007669"/>
    <property type="project" value="InterPro"/>
</dbReference>
<keyword evidence="6" id="KW-1185">Reference proteome</keyword>
<dbReference type="SUPFAM" id="SSF54292">
    <property type="entry name" value="2Fe-2S ferredoxin-like"/>
    <property type="match status" value="1"/>
</dbReference>
<dbReference type="InterPro" id="IPR006058">
    <property type="entry name" value="2Fe2S_fd_BS"/>
</dbReference>
<evidence type="ECO:0000256" key="1">
    <source>
        <dbReference type="ARBA" id="ARBA00001927"/>
    </source>
</evidence>
<comment type="cofactor">
    <cofactor evidence="3">
        <name>[2Fe-2S] cluster</name>
        <dbReference type="ChEBI" id="CHEBI:190135"/>
    </cofactor>
</comment>
<comment type="cofactor">
    <cofactor evidence="1">
        <name>[3Fe-4S] cluster</name>
        <dbReference type="ChEBI" id="CHEBI:21137"/>
    </cofactor>
</comment>
<gene>
    <name evidence="5" type="ORF">SAMN05444372_101303</name>
</gene>
<dbReference type="PANTHER" id="PTHR11921">
    <property type="entry name" value="SUCCINATE DEHYDROGENASE IRON-SULFUR PROTEIN"/>
    <property type="match status" value="1"/>
</dbReference>
<evidence type="ECO:0000313" key="6">
    <source>
        <dbReference type="Proteomes" id="UP000184020"/>
    </source>
</evidence>
<dbReference type="InterPro" id="IPR025192">
    <property type="entry name" value="Succ_DH/fum_Rdtase_N"/>
</dbReference>
<dbReference type="Proteomes" id="UP000184020">
    <property type="component" value="Unassembled WGS sequence"/>
</dbReference>
<proteinExistence type="inferred from homology"/>
<dbReference type="RefSeq" id="WP_073016476.1">
    <property type="nucleotide sequence ID" value="NZ_FQWF01000001.1"/>
</dbReference>
<name>A0A1M5FUK7_9FLAO</name>
<dbReference type="Pfam" id="PF13183">
    <property type="entry name" value="Fer4_8"/>
    <property type="match status" value="1"/>
</dbReference>
<dbReference type="PANTHER" id="PTHR11921:SF41">
    <property type="entry name" value="SUCCINATE DEHYDROGENASE"/>
    <property type="match status" value="1"/>
</dbReference>
<organism evidence="5 6">
    <name type="scientific">Flavobacterium micromati</name>
    <dbReference type="NCBI Taxonomy" id="229205"/>
    <lineage>
        <taxon>Bacteria</taxon>
        <taxon>Pseudomonadati</taxon>
        <taxon>Bacteroidota</taxon>
        <taxon>Flavobacteriia</taxon>
        <taxon>Flavobacteriales</taxon>
        <taxon>Flavobacteriaceae</taxon>
        <taxon>Flavobacterium</taxon>
    </lineage>
</organism>
<dbReference type="OrthoDB" id="9804391at2"/>
<dbReference type="GO" id="GO:0022904">
    <property type="term" value="P:respiratory electron transport chain"/>
    <property type="evidence" value="ECO:0007669"/>
    <property type="project" value="TreeGrafter"/>
</dbReference>
<evidence type="ECO:0000256" key="3">
    <source>
        <dbReference type="ARBA" id="ARBA00034078"/>
    </source>
</evidence>
<dbReference type="Pfam" id="PF13085">
    <property type="entry name" value="Fer2_3"/>
    <property type="match status" value="1"/>
</dbReference>
<dbReference type="InterPro" id="IPR036010">
    <property type="entry name" value="2Fe-2S_ferredoxin-like_sf"/>
</dbReference>
<dbReference type="InterPro" id="IPR050573">
    <property type="entry name" value="SDH/FRD_Iron-Sulfur"/>
</dbReference>
<dbReference type="InterPro" id="IPR009051">
    <property type="entry name" value="Helical_ferredxn"/>
</dbReference>
<dbReference type="EMBL" id="FQWF01000001">
    <property type="protein sequence ID" value="SHF95173.1"/>
    <property type="molecule type" value="Genomic_DNA"/>
</dbReference>
<accession>A0A1M5FUK7</accession>
<comment type="similarity">
    <text evidence="2">Belongs to the succinate dehydrogenase/fumarate reductase iron-sulfur protein family.</text>
</comment>
<feature type="domain" description="4Fe-4S ferredoxin-type" evidence="4">
    <location>
        <begin position="151"/>
        <end position="181"/>
    </location>
</feature>
<dbReference type="GO" id="GO:0009060">
    <property type="term" value="P:aerobic respiration"/>
    <property type="evidence" value="ECO:0007669"/>
    <property type="project" value="TreeGrafter"/>
</dbReference>
<reference evidence="6" key="1">
    <citation type="submission" date="2016-11" db="EMBL/GenBank/DDBJ databases">
        <authorList>
            <person name="Varghese N."/>
            <person name="Submissions S."/>
        </authorList>
    </citation>
    <scope>NUCLEOTIDE SEQUENCE [LARGE SCALE GENOMIC DNA]</scope>
    <source>
        <strain evidence="6">DSM 17659</strain>
    </source>
</reference>
<evidence type="ECO:0000256" key="2">
    <source>
        <dbReference type="ARBA" id="ARBA00009433"/>
    </source>
</evidence>
<sequence length="248" mass="26903">MKLTLKIWRQKNAKAEGKIVEYPLDGIDEDMSFLEMLDVLNEGLINSGDLPVSFDHDCREGICGSCSLYINGEAHGPDRKVPTCQLHMRMFKDGDTIFIEPFRAKAFPVIKDLVVDRSSFDRIQQAGGFVSINTSGNPTDANAILVPKHDADKAFDAATCIGCGACVASCKNSSAMLFVAAKVSQYALLPQGKVEATDRVLNMVAQMDAEGFGNCTNTGACEVECPKGISLEYIAQMNREYLSASLKG</sequence>
<evidence type="ECO:0000313" key="5">
    <source>
        <dbReference type="EMBL" id="SHF95173.1"/>
    </source>
</evidence>
<dbReference type="STRING" id="229205.SAMN05444372_101303"/>
<dbReference type="InterPro" id="IPR017896">
    <property type="entry name" value="4Fe4S_Fe-S-bd"/>
</dbReference>
<dbReference type="PROSITE" id="PS00197">
    <property type="entry name" value="2FE2S_FER_1"/>
    <property type="match status" value="1"/>
</dbReference>
<dbReference type="SUPFAM" id="SSF46548">
    <property type="entry name" value="alpha-helical ferredoxin"/>
    <property type="match status" value="1"/>
</dbReference>
<dbReference type="InterPro" id="IPR012675">
    <property type="entry name" value="Beta-grasp_dom_sf"/>
</dbReference>
<dbReference type="AlphaFoldDB" id="A0A1M5FUK7"/>
<dbReference type="GO" id="GO:0009055">
    <property type="term" value="F:electron transfer activity"/>
    <property type="evidence" value="ECO:0007669"/>
    <property type="project" value="InterPro"/>
</dbReference>
<evidence type="ECO:0000259" key="4">
    <source>
        <dbReference type="PROSITE" id="PS51379"/>
    </source>
</evidence>
<dbReference type="NCBIfam" id="NF005746">
    <property type="entry name" value="PRK07570.1"/>
    <property type="match status" value="1"/>
</dbReference>
<dbReference type="PROSITE" id="PS51379">
    <property type="entry name" value="4FE4S_FER_2"/>
    <property type="match status" value="1"/>
</dbReference>